<dbReference type="RefSeq" id="WP_203654762.1">
    <property type="nucleotide sequence ID" value="NZ_BONR01000002.1"/>
</dbReference>
<keyword evidence="7" id="KW-0444">Lipid biosynthesis</keyword>
<evidence type="ECO:0000256" key="8">
    <source>
        <dbReference type="ARBA" id="ARBA00023264"/>
    </source>
</evidence>
<keyword evidence="4" id="KW-0547">Nucleotide-binding</keyword>
<dbReference type="Pfam" id="PF00781">
    <property type="entry name" value="DAGK_cat"/>
    <property type="match status" value="1"/>
</dbReference>
<dbReference type="PANTHER" id="PTHR12358">
    <property type="entry name" value="SPHINGOSINE KINASE"/>
    <property type="match status" value="1"/>
</dbReference>
<dbReference type="Gene3D" id="3.40.50.10330">
    <property type="entry name" value="Probable inorganic polyphosphate/atp-NAD kinase, domain 1"/>
    <property type="match status" value="1"/>
</dbReference>
<evidence type="ECO:0000256" key="5">
    <source>
        <dbReference type="ARBA" id="ARBA00022777"/>
    </source>
</evidence>
<dbReference type="SMART" id="SM00046">
    <property type="entry name" value="DAGKc"/>
    <property type="match status" value="1"/>
</dbReference>
<dbReference type="PANTHER" id="PTHR12358:SF54">
    <property type="entry name" value="SPHINGOSINE KINASE RELATED PROTEIN"/>
    <property type="match status" value="1"/>
</dbReference>
<dbReference type="GO" id="GO:0005524">
    <property type="term" value="F:ATP binding"/>
    <property type="evidence" value="ECO:0007669"/>
    <property type="project" value="UniProtKB-KW"/>
</dbReference>
<evidence type="ECO:0000256" key="7">
    <source>
        <dbReference type="ARBA" id="ARBA00023209"/>
    </source>
</evidence>
<gene>
    <name evidence="10" type="ORF">Dac01nite_13370</name>
</gene>
<dbReference type="SUPFAM" id="SSF111331">
    <property type="entry name" value="NAD kinase/diacylglycerol kinase-like"/>
    <property type="match status" value="1"/>
</dbReference>
<evidence type="ECO:0000256" key="3">
    <source>
        <dbReference type="ARBA" id="ARBA00022679"/>
    </source>
</evidence>
<accession>A0A919Q1J2</accession>
<evidence type="ECO:0000256" key="1">
    <source>
        <dbReference type="ARBA" id="ARBA00001946"/>
    </source>
</evidence>
<dbReference type="PROSITE" id="PS50146">
    <property type="entry name" value="DAGK"/>
    <property type="match status" value="1"/>
</dbReference>
<sequence>MSTLGVITNPTSGSGRGARWGAEALALLATRGHQVQDLSRGSWAASLAEARRRHRDLDALVVVGGDGMVHLGIQACAGSRLPLGIVAAGSGNDVATSLGLPLHDIEASVGAIERGLEGARARMDLGRVDGPGVADAHGRRYFAAVLSAGLDAAVSSYANRLTFPRGPLKYKVATARELTRFKPYGVSVEVDGERWQQRCTLVAVANGPVFGGGLRISPRSHLADGRLELVLAEPMSAVAVARIFPSLADGSHLEDPRCRVVSGTRIRLSPSDVGAALPAAFADGELVGAAPLDIRVEPGALTVMGVAPDSLEA</sequence>
<dbReference type="Gene3D" id="2.60.200.40">
    <property type="match status" value="1"/>
</dbReference>
<dbReference type="InterPro" id="IPR045540">
    <property type="entry name" value="YegS/DAGK_C"/>
</dbReference>
<dbReference type="AlphaFoldDB" id="A0A919Q1J2"/>
<comment type="caution">
    <text evidence="10">The sequence shown here is derived from an EMBL/GenBank/DDBJ whole genome shotgun (WGS) entry which is preliminary data.</text>
</comment>
<dbReference type="EMBL" id="BONR01000002">
    <property type="protein sequence ID" value="GIG54585.1"/>
    <property type="molecule type" value="Genomic_DNA"/>
</dbReference>
<reference evidence="10" key="1">
    <citation type="submission" date="2021-01" db="EMBL/GenBank/DDBJ databases">
        <title>Whole genome shotgun sequence of Demequina activiva NBRC 110675.</title>
        <authorList>
            <person name="Komaki H."/>
            <person name="Tamura T."/>
        </authorList>
    </citation>
    <scope>NUCLEOTIDE SEQUENCE</scope>
    <source>
        <strain evidence="10">NBRC 110675</strain>
    </source>
</reference>
<keyword evidence="8" id="KW-1208">Phospholipid metabolism</keyword>
<protein>
    <submittedName>
        <fullName evidence="10">Sphingosine kinase</fullName>
    </submittedName>
</protein>
<proteinExistence type="inferred from homology"/>
<keyword evidence="11" id="KW-1185">Reference proteome</keyword>
<evidence type="ECO:0000256" key="4">
    <source>
        <dbReference type="ARBA" id="ARBA00022741"/>
    </source>
</evidence>
<evidence type="ECO:0000313" key="10">
    <source>
        <dbReference type="EMBL" id="GIG54585.1"/>
    </source>
</evidence>
<evidence type="ECO:0000259" key="9">
    <source>
        <dbReference type="PROSITE" id="PS50146"/>
    </source>
</evidence>
<dbReference type="Proteomes" id="UP000652354">
    <property type="component" value="Unassembled WGS sequence"/>
</dbReference>
<keyword evidence="7" id="KW-0594">Phospholipid biosynthesis</keyword>
<comment type="similarity">
    <text evidence="2">Belongs to the diacylglycerol/lipid kinase family.</text>
</comment>
<feature type="domain" description="DAGKc" evidence="9">
    <location>
        <begin position="1"/>
        <end position="132"/>
    </location>
</feature>
<name>A0A919Q1J2_9MICO</name>
<dbReference type="Pfam" id="PF19279">
    <property type="entry name" value="YegS_C"/>
    <property type="match status" value="1"/>
</dbReference>
<dbReference type="InterPro" id="IPR050187">
    <property type="entry name" value="Lipid_Phosphate_FormReg"/>
</dbReference>
<evidence type="ECO:0000256" key="6">
    <source>
        <dbReference type="ARBA" id="ARBA00022840"/>
    </source>
</evidence>
<dbReference type="InterPro" id="IPR016064">
    <property type="entry name" value="NAD/diacylglycerol_kinase_sf"/>
</dbReference>
<keyword evidence="6" id="KW-0067">ATP-binding</keyword>
<comment type="cofactor">
    <cofactor evidence="1">
        <name>Mg(2+)</name>
        <dbReference type="ChEBI" id="CHEBI:18420"/>
    </cofactor>
</comment>
<dbReference type="GO" id="GO:0016301">
    <property type="term" value="F:kinase activity"/>
    <property type="evidence" value="ECO:0007669"/>
    <property type="project" value="UniProtKB-KW"/>
</dbReference>
<keyword evidence="7" id="KW-0443">Lipid metabolism</keyword>
<dbReference type="InterPro" id="IPR017438">
    <property type="entry name" value="ATP-NAD_kinase_N"/>
</dbReference>
<dbReference type="InterPro" id="IPR001206">
    <property type="entry name" value="Diacylglycerol_kinase_cat_dom"/>
</dbReference>
<keyword evidence="5 10" id="KW-0418">Kinase</keyword>
<organism evidence="10 11">
    <name type="scientific">Demequina activiva</name>
    <dbReference type="NCBI Taxonomy" id="1582364"/>
    <lineage>
        <taxon>Bacteria</taxon>
        <taxon>Bacillati</taxon>
        <taxon>Actinomycetota</taxon>
        <taxon>Actinomycetes</taxon>
        <taxon>Micrococcales</taxon>
        <taxon>Demequinaceae</taxon>
        <taxon>Demequina</taxon>
    </lineage>
</organism>
<dbReference type="GO" id="GO:0008654">
    <property type="term" value="P:phospholipid biosynthetic process"/>
    <property type="evidence" value="ECO:0007669"/>
    <property type="project" value="UniProtKB-KW"/>
</dbReference>
<evidence type="ECO:0000256" key="2">
    <source>
        <dbReference type="ARBA" id="ARBA00005983"/>
    </source>
</evidence>
<evidence type="ECO:0000313" key="11">
    <source>
        <dbReference type="Proteomes" id="UP000652354"/>
    </source>
</evidence>
<keyword evidence="3" id="KW-0808">Transferase</keyword>